<comment type="caution">
    <text evidence="1">The sequence shown here is derived from an EMBL/GenBank/DDBJ whole genome shotgun (WGS) entry which is preliminary data.</text>
</comment>
<accession>A0AB36KU50</accession>
<reference evidence="1 2" key="1">
    <citation type="journal article" date="2017" name="Mol. Ecol.">
        <title>Adaptation of the pathogen, Pseudomonas syringae, during experimental evolution on a native vs. alternative host plant.</title>
        <authorList>
            <person name="Meaden S."/>
            <person name="Koskella B."/>
        </authorList>
    </citation>
    <scope>NUCLEOTIDE SEQUENCE [LARGE SCALE GENOMIC DNA]</scope>
    <source>
        <strain evidence="1 2">PT23</strain>
    </source>
</reference>
<sequence length="67" mass="7274">MVTGDAIMLGLVQEFRASAALLALHATMNASLLPLGKTRRYVTADEGLNVRSDWAPIIHSPPFFHSP</sequence>
<evidence type="ECO:0000313" key="1">
    <source>
        <dbReference type="EMBL" id="OPE58647.1"/>
    </source>
</evidence>
<evidence type="ECO:0000313" key="2">
    <source>
        <dbReference type="Proteomes" id="UP000189855"/>
    </source>
</evidence>
<dbReference type="AlphaFoldDB" id="A0AB36KU50"/>
<protein>
    <submittedName>
        <fullName evidence="1">Uncharacterized protein</fullName>
    </submittedName>
</protein>
<proteinExistence type="predicted"/>
<gene>
    <name evidence="1" type="ORF">BTW15_17805</name>
</gene>
<dbReference type="Proteomes" id="UP000189855">
    <property type="component" value="Unassembled WGS sequence"/>
</dbReference>
<organism evidence="1 2">
    <name type="scientific">Pseudomonas syringae pv. tomato</name>
    <dbReference type="NCBI Taxonomy" id="323"/>
    <lineage>
        <taxon>Bacteria</taxon>
        <taxon>Pseudomonadati</taxon>
        <taxon>Pseudomonadota</taxon>
        <taxon>Gammaproteobacteria</taxon>
        <taxon>Pseudomonadales</taxon>
        <taxon>Pseudomonadaceae</taxon>
        <taxon>Pseudomonas</taxon>
    </lineage>
</organism>
<dbReference type="EMBL" id="MSDS01000021">
    <property type="protein sequence ID" value="OPE58647.1"/>
    <property type="molecule type" value="Genomic_DNA"/>
</dbReference>
<name>A0AB36KU50_PSEUB</name>